<proteinExistence type="predicted"/>
<dbReference type="PROSITE" id="PS51257">
    <property type="entry name" value="PROKAR_LIPOPROTEIN"/>
    <property type="match status" value="1"/>
</dbReference>
<protein>
    <recommendedName>
        <fullName evidence="4">Secreted protein</fullName>
    </recommendedName>
</protein>
<dbReference type="EMBL" id="JBHDLJ010000002">
    <property type="protein sequence ID" value="MFB0833847.1"/>
    <property type="molecule type" value="Genomic_DNA"/>
</dbReference>
<keyword evidence="3" id="KW-1185">Reference proteome</keyword>
<evidence type="ECO:0000256" key="1">
    <source>
        <dbReference type="SAM" id="SignalP"/>
    </source>
</evidence>
<gene>
    <name evidence="2" type="ORF">ACETWP_04535</name>
</gene>
<comment type="caution">
    <text evidence="2">The sequence shown here is derived from an EMBL/GenBank/DDBJ whole genome shotgun (WGS) entry which is preliminary data.</text>
</comment>
<name>A0ABV4UJU6_9MICC</name>
<reference evidence="2 3" key="1">
    <citation type="submission" date="2024-09" db="EMBL/GenBank/DDBJ databases">
        <authorList>
            <person name="Salinas-Garcia M.A."/>
            <person name="Prieme A."/>
        </authorList>
    </citation>
    <scope>NUCLEOTIDE SEQUENCE [LARGE SCALE GENOMIC DNA]</scope>
    <source>
        <strain evidence="2 3">DSM 21081</strain>
    </source>
</reference>
<accession>A0ABV4UJU6</accession>
<evidence type="ECO:0000313" key="2">
    <source>
        <dbReference type="EMBL" id="MFB0833847.1"/>
    </source>
</evidence>
<keyword evidence="1" id="KW-0732">Signal</keyword>
<dbReference type="RefSeq" id="WP_373971005.1">
    <property type="nucleotide sequence ID" value="NZ_JBHDLJ010000002.1"/>
</dbReference>
<feature type="signal peptide" evidence="1">
    <location>
        <begin position="1"/>
        <end position="21"/>
    </location>
</feature>
<organism evidence="2 3">
    <name type="scientific">Arthrobacter halodurans</name>
    <dbReference type="NCBI Taxonomy" id="516699"/>
    <lineage>
        <taxon>Bacteria</taxon>
        <taxon>Bacillati</taxon>
        <taxon>Actinomycetota</taxon>
        <taxon>Actinomycetes</taxon>
        <taxon>Micrococcales</taxon>
        <taxon>Micrococcaceae</taxon>
        <taxon>Arthrobacter</taxon>
    </lineage>
</organism>
<evidence type="ECO:0000313" key="3">
    <source>
        <dbReference type="Proteomes" id="UP001575652"/>
    </source>
</evidence>
<sequence length="119" mass="11660">MLRSARLFAALPAAAAVVLLAACGDVGQVAQDAAESAVSQVAATGKAELTKQICAPVTDGTLSAEDLTLLTGLVDAADTAGLPSDITEPLGELAAAGDQAPEDALQKLRDGCADAAEAG</sequence>
<dbReference type="Proteomes" id="UP001575652">
    <property type="component" value="Unassembled WGS sequence"/>
</dbReference>
<evidence type="ECO:0008006" key="4">
    <source>
        <dbReference type="Google" id="ProtNLM"/>
    </source>
</evidence>
<feature type="chain" id="PRO_5045139934" description="Secreted protein" evidence="1">
    <location>
        <begin position="22"/>
        <end position="119"/>
    </location>
</feature>